<dbReference type="InterPro" id="IPR003812">
    <property type="entry name" value="Fido"/>
</dbReference>
<name>A0AAW1KPC7_POPJA</name>
<feature type="domain" description="Fido" evidence="2">
    <location>
        <begin position="108"/>
        <end position="249"/>
    </location>
</feature>
<sequence length="266" mass="31079">MMSSFEEKPYWRPHYADDISTLLPTIKKYNKAIRKFAADPVNGEDLQAFMDYHRQEFINEYNRRPKFFAAEVEDDIAYKTRIQHRNLKDAIEYVFGDTLFSDKLRVNFDSKLPKTLHSLIGKELFPDTGIYRSSNTNPKGYKFLYLHPNEIPNWLENVFADINTPIGLGVEDWYDKATEFFDRFLYAHPFVNGNGRVARFLVSALLIHHTIVPVCLFSWKPDSNPIYLHVLQEAHEFGNNRLLKSFIIEAVHGNLEKCVQMLDVPV</sequence>
<accession>A0AAW1KPC7</accession>
<organism evidence="3 4">
    <name type="scientific">Popillia japonica</name>
    <name type="common">Japanese beetle</name>
    <dbReference type="NCBI Taxonomy" id="7064"/>
    <lineage>
        <taxon>Eukaryota</taxon>
        <taxon>Metazoa</taxon>
        <taxon>Ecdysozoa</taxon>
        <taxon>Arthropoda</taxon>
        <taxon>Hexapoda</taxon>
        <taxon>Insecta</taxon>
        <taxon>Pterygota</taxon>
        <taxon>Neoptera</taxon>
        <taxon>Endopterygota</taxon>
        <taxon>Coleoptera</taxon>
        <taxon>Polyphaga</taxon>
        <taxon>Scarabaeiformia</taxon>
        <taxon>Scarabaeidae</taxon>
        <taxon>Rutelinae</taxon>
        <taxon>Popillia</taxon>
    </lineage>
</organism>
<dbReference type="InterPro" id="IPR036597">
    <property type="entry name" value="Fido-like_dom_sf"/>
</dbReference>
<dbReference type="SUPFAM" id="SSF140931">
    <property type="entry name" value="Fic-like"/>
    <property type="match status" value="1"/>
</dbReference>
<dbReference type="PROSITE" id="PS51459">
    <property type="entry name" value="FIDO"/>
    <property type="match status" value="1"/>
</dbReference>
<proteinExistence type="predicted"/>
<dbReference type="PANTHER" id="PTHR13504:SF38">
    <property type="entry name" value="FIDO DOMAIN-CONTAINING PROTEIN"/>
    <property type="match status" value="1"/>
</dbReference>
<comment type="caution">
    <text evidence="3">The sequence shown here is derived from an EMBL/GenBank/DDBJ whole genome shotgun (WGS) entry which is preliminary data.</text>
</comment>
<reference evidence="3 4" key="1">
    <citation type="journal article" date="2024" name="BMC Genomics">
        <title>De novo assembly and annotation of Popillia japonica's genome with initial clues to its potential as an invasive pest.</title>
        <authorList>
            <person name="Cucini C."/>
            <person name="Boschi S."/>
            <person name="Funari R."/>
            <person name="Cardaioli E."/>
            <person name="Iannotti N."/>
            <person name="Marturano G."/>
            <person name="Paoli F."/>
            <person name="Bruttini M."/>
            <person name="Carapelli A."/>
            <person name="Frati F."/>
            <person name="Nardi F."/>
        </authorList>
    </citation>
    <scope>NUCLEOTIDE SEQUENCE [LARGE SCALE GENOMIC DNA]</scope>
    <source>
        <strain evidence="3">DMR45628</strain>
    </source>
</reference>
<dbReference type="Gene3D" id="1.10.3290.10">
    <property type="entry name" value="Fido-like domain"/>
    <property type="match status" value="1"/>
</dbReference>
<dbReference type="EMBL" id="JASPKY010000193">
    <property type="protein sequence ID" value="KAK9721983.1"/>
    <property type="molecule type" value="Genomic_DNA"/>
</dbReference>
<dbReference type="PANTHER" id="PTHR13504">
    <property type="entry name" value="FIDO DOMAIN-CONTAINING PROTEIN DDB_G0283145"/>
    <property type="match status" value="1"/>
</dbReference>
<evidence type="ECO:0000256" key="1">
    <source>
        <dbReference type="PIRSR" id="PIRSR640198-1"/>
    </source>
</evidence>
<evidence type="ECO:0000313" key="3">
    <source>
        <dbReference type="EMBL" id="KAK9721983.1"/>
    </source>
</evidence>
<keyword evidence="4" id="KW-1185">Reference proteome</keyword>
<dbReference type="Proteomes" id="UP001458880">
    <property type="component" value="Unassembled WGS sequence"/>
</dbReference>
<dbReference type="InterPro" id="IPR040198">
    <property type="entry name" value="Fido_containing"/>
</dbReference>
<feature type="active site" evidence="1">
    <location>
        <position position="188"/>
    </location>
</feature>
<evidence type="ECO:0000313" key="4">
    <source>
        <dbReference type="Proteomes" id="UP001458880"/>
    </source>
</evidence>
<protein>
    <submittedName>
        <fullName evidence="3">Fic/DOC family</fullName>
    </submittedName>
</protein>
<evidence type="ECO:0000259" key="2">
    <source>
        <dbReference type="PROSITE" id="PS51459"/>
    </source>
</evidence>
<gene>
    <name evidence="3" type="ORF">QE152_g19920</name>
</gene>
<dbReference type="Pfam" id="PF02661">
    <property type="entry name" value="Fic"/>
    <property type="match status" value="1"/>
</dbReference>
<dbReference type="AlphaFoldDB" id="A0AAW1KPC7"/>